<dbReference type="eggNOG" id="COG4392">
    <property type="taxonomic scope" value="Bacteria"/>
</dbReference>
<dbReference type="RefSeq" id="WP_012937616.1">
    <property type="nucleotide sequence ID" value="NC_013740.1"/>
</dbReference>
<evidence type="ECO:0000256" key="1">
    <source>
        <dbReference type="SAM" id="Phobius"/>
    </source>
</evidence>
<dbReference type="Proteomes" id="UP000001902">
    <property type="component" value="Chromosome"/>
</dbReference>
<reference evidence="2 3" key="1">
    <citation type="journal article" date="2010" name="Stand. Genomic Sci.">
        <title>Complete genome sequence of Acidaminococcus fermentans type strain (VR4).</title>
        <authorList>
            <person name="Chang Y.J."/>
            <person name="Pukall R."/>
            <person name="Saunders E."/>
            <person name="Lapidus A."/>
            <person name="Copeland A."/>
            <person name="Nolan M."/>
            <person name="Glavina Del Rio T."/>
            <person name="Lucas S."/>
            <person name="Chen F."/>
            <person name="Tice H."/>
            <person name="Cheng J.F."/>
            <person name="Han C."/>
            <person name="Detter J.C."/>
            <person name="Bruce D."/>
            <person name="Goodwin L."/>
            <person name="Pitluck S."/>
            <person name="Mikhailova N."/>
            <person name="Liolios K."/>
            <person name="Pati A."/>
            <person name="Ivanova N."/>
            <person name="Mavromatis K."/>
            <person name="Chen A."/>
            <person name="Palaniappan K."/>
            <person name="Land M."/>
            <person name="Hauser L."/>
            <person name="Jeffries C.D."/>
            <person name="Brettin T."/>
            <person name="Rohde M."/>
            <person name="Goker M."/>
            <person name="Bristow J."/>
            <person name="Eisen J.A."/>
            <person name="Markowitz V."/>
            <person name="Hugenholtz P."/>
            <person name="Kyrpides N.C."/>
            <person name="Klenk H.P."/>
        </authorList>
    </citation>
    <scope>NUCLEOTIDE SEQUENCE [LARGE SCALE GENOMIC DNA]</scope>
    <source>
        <strain evidence="3">ATCC 25085 / DSM 20731 / CCUG 9996 / CIP 106432 / VR4</strain>
    </source>
</reference>
<accession>D2RNK0</accession>
<dbReference type="EMBL" id="CP001859">
    <property type="protein sequence ID" value="ADB46626.1"/>
    <property type="molecule type" value="Genomic_DNA"/>
</dbReference>
<sequence length="110" mass="12145">MTPMNQTYILTVVLIMALTGFLPRVIPMAIIRKHPIPQWFKVWLNFVPPAIFGALVFPDIFLTEGHLNLSLHNIPLLTTLLITPLVLKTKSLGVAVLAGGGVFALLEYVL</sequence>
<evidence type="ECO:0000313" key="2">
    <source>
        <dbReference type="EMBL" id="ADB46626.1"/>
    </source>
</evidence>
<dbReference type="InterPro" id="IPR008407">
    <property type="entry name" value="Brnchd-chn_aa_trnsp_AzlD"/>
</dbReference>
<dbReference type="GeneID" id="78333969"/>
<dbReference type="KEGG" id="afn:Acfer_0218"/>
<dbReference type="OrthoDB" id="9811308at2"/>
<feature type="transmembrane region" description="Helical" evidence="1">
    <location>
        <begin position="6"/>
        <end position="30"/>
    </location>
</feature>
<dbReference type="HOGENOM" id="CLU_157896_0_1_9"/>
<keyword evidence="1" id="KW-0472">Membrane</keyword>
<dbReference type="AlphaFoldDB" id="D2RNK0"/>
<organism evidence="2 3">
    <name type="scientific">Acidaminococcus fermentans (strain ATCC 25085 / DSM 20731 / CCUG 9996 / CIP 106432 / VR4)</name>
    <dbReference type="NCBI Taxonomy" id="591001"/>
    <lineage>
        <taxon>Bacteria</taxon>
        <taxon>Bacillati</taxon>
        <taxon>Bacillota</taxon>
        <taxon>Negativicutes</taxon>
        <taxon>Acidaminococcales</taxon>
        <taxon>Acidaminococcaceae</taxon>
        <taxon>Acidaminococcus</taxon>
    </lineage>
</organism>
<keyword evidence="1" id="KW-0812">Transmembrane</keyword>
<proteinExistence type="predicted"/>
<keyword evidence="1" id="KW-1133">Transmembrane helix</keyword>
<feature type="transmembrane region" description="Helical" evidence="1">
    <location>
        <begin position="42"/>
        <end position="63"/>
    </location>
</feature>
<dbReference type="STRING" id="591001.Acfer_0218"/>
<feature type="transmembrane region" description="Helical" evidence="1">
    <location>
        <begin position="92"/>
        <end position="109"/>
    </location>
</feature>
<dbReference type="Pfam" id="PF05437">
    <property type="entry name" value="AzlD"/>
    <property type="match status" value="1"/>
</dbReference>
<name>D2RNK0_ACIFV</name>
<protein>
    <submittedName>
        <fullName evidence="2">Branched-chain amino acid transport</fullName>
    </submittedName>
</protein>
<evidence type="ECO:0000313" key="3">
    <source>
        <dbReference type="Proteomes" id="UP000001902"/>
    </source>
</evidence>
<keyword evidence="3" id="KW-1185">Reference proteome</keyword>
<gene>
    <name evidence="2" type="ordered locus">Acfer_0218</name>
</gene>